<protein>
    <submittedName>
        <fullName evidence="4">Transglutaminase</fullName>
        <ecNumber evidence="4">2.3.2.13</ecNumber>
    </submittedName>
</protein>
<evidence type="ECO:0000256" key="1">
    <source>
        <dbReference type="ARBA" id="ARBA00022679"/>
    </source>
</evidence>
<keyword evidence="1 4" id="KW-0808">Transferase</keyword>
<dbReference type="Proteomes" id="UP000007397">
    <property type="component" value="Chromosome"/>
</dbReference>
<organism evidence="4 5">
    <name type="scientific">Halobacillus halophilus (strain ATCC 35676 / DSM 2266 / JCM 20832 / KCTC 3685 / LMG 17431 / NBRC 102448 / NCIMB 2269)</name>
    <name type="common">Sporosarcina halophila</name>
    <dbReference type="NCBI Taxonomy" id="866895"/>
    <lineage>
        <taxon>Bacteria</taxon>
        <taxon>Bacillati</taxon>
        <taxon>Bacillota</taxon>
        <taxon>Bacilli</taxon>
        <taxon>Bacillales</taxon>
        <taxon>Bacillaceae</taxon>
        <taxon>Halobacillus</taxon>
    </lineage>
</organism>
<dbReference type="AlphaFoldDB" id="I0JQZ9"/>
<dbReference type="InterPro" id="IPR020916">
    <property type="entry name" value="Gln_gamma-glutamylTfrase_bac"/>
</dbReference>
<gene>
    <name evidence="4" type="primary">tgl</name>
    <name evidence="4" type="ordered locus">HBHAL_4227</name>
</gene>
<dbReference type="HAMAP" id="MF_00727">
    <property type="entry name" value="Tgl"/>
    <property type="match status" value="1"/>
</dbReference>
<evidence type="ECO:0000256" key="2">
    <source>
        <dbReference type="ARBA" id="ARBA00022969"/>
    </source>
</evidence>
<dbReference type="STRING" id="866895.HBHAL_4227"/>
<reference evidence="4 5" key="1">
    <citation type="journal article" date="2013" name="Environ. Microbiol.">
        <title>Chloride and organic osmolytes: a hybrid strategy to cope with elevated salinities by the moderately halophilic, chloride-dependent bacterium Halobacillus halophilus.</title>
        <authorList>
            <person name="Saum S.H."/>
            <person name="Pfeiffer F."/>
            <person name="Palm P."/>
            <person name="Rampp M."/>
            <person name="Schuster S.C."/>
            <person name="Muller V."/>
            <person name="Oesterhelt D."/>
        </authorList>
    </citation>
    <scope>NUCLEOTIDE SEQUENCE [LARGE SCALE GENOMIC DNA]</scope>
    <source>
        <strain evidence="5">ATCC 35676 / DSM 2266 / JCM 20832 / KCTC 3685 / LMG 17431 / NBRC 102448 / NCIMB 2269</strain>
    </source>
</reference>
<proteinExistence type="inferred from homology"/>
<keyword evidence="2" id="KW-0749">Sporulation</keyword>
<dbReference type="EMBL" id="HE717023">
    <property type="protein sequence ID" value="CCG46569.1"/>
    <property type="molecule type" value="Genomic_DNA"/>
</dbReference>
<keyword evidence="5" id="KW-1185">Reference proteome</keyword>
<name>I0JQZ9_HALH3</name>
<dbReference type="RefSeq" id="WP_014644457.1">
    <property type="nucleotide sequence ID" value="NC_017668.1"/>
</dbReference>
<dbReference type="HOGENOM" id="CLU_088922_0_0_9"/>
<dbReference type="EC" id="2.3.2.13" evidence="4"/>
<dbReference type="Pfam" id="PF20085">
    <property type="entry name" value="TGL"/>
    <property type="match status" value="1"/>
</dbReference>
<keyword evidence="3 4" id="KW-0012">Acyltransferase</keyword>
<sequence length="278" mass="31692">MIQVAGRPFQSSNYWNTDEVGKVIIEAMQETQELYSFSSERELSFVIKARKNIILSARQMDQGESSFATFKGSRCNPEYWTLTESGGFLLKPQVPPSDAIFDIFKNSDLYKFECATACVINFYHGILLTMGSLSFNTLFPRLYLYSWYTDEDLGLYSFYADHFIPGDVVYFNNPEFDPGTPWLRGINAIAMGNGRFFGHGFSIRTANQMIEALNRNRKPDSQQSAYLASLITRPSFNQLANFSGGGRVHKRASFVVHHNKDSISYMTYLFELSYTLTP</sequence>
<dbReference type="PATRIC" id="fig|866895.3.peg.3259"/>
<dbReference type="GO" id="GO:0030435">
    <property type="term" value="P:sporulation resulting in formation of a cellular spore"/>
    <property type="evidence" value="ECO:0007669"/>
    <property type="project" value="UniProtKB-KW"/>
</dbReference>
<dbReference type="NCBIfam" id="NF002869">
    <property type="entry name" value="PRK03187.1"/>
    <property type="match status" value="1"/>
</dbReference>
<accession>I0JQZ9</accession>
<dbReference type="KEGG" id="hhd:HBHAL_4227"/>
<evidence type="ECO:0000313" key="5">
    <source>
        <dbReference type="Proteomes" id="UP000007397"/>
    </source>
</evidence>
<evidence type="ECO:0000313" key="4">
    <source>
        <dbReference type="EMBL" id="CCG46569.1"/>
    </source>
</evidence>
<evidence type="ECO:0000256" key="3">
    <source>
        <dbReference type="ARBA" id="ARBA00023315"/>
    </source>
</evidence>
<dbReference type="eggNOG" id="ENOG502Z8C5">
    <property type="taxonomic scope" value="Bacteria"/>
</dbReference>
<dbReference type="GO" id="GO:0003810">
    <property type="term" value="F:protein-glutamine gamma-glutamyltransferase activity"/>
    <property type="evidence" value="ECO:0007669"/>
    <property type="project" value="UniProtKB-EC"/>
</dbReference>